<name>A0A075LYH6_9EURY</name>
<evidence type="ECO:0008006" key="3">
    <source>
        <dbReference type="Google" id="ProtNLM"/>
    </source>
</evidence>
<dbReference type="EMBL" id="CP006019">
    <property type="protein sequence ID" value="AIF69628.1"/>
    <property type="molecule type" value="Genomic_DNA"/>
</dbReference>
<dbReference type="KEGG" id="ppac:PAP_06140"/>
<dbReference type="HOGENOM" id="CLU_1192631_0_0_2"/>
<proteinExistence type="predicted"/>
<reference evidence="1 2" key="2">
    <citation type="journal article" date="2015" name="Genome Announc.">
        <title>Complete Genome Sequence of Hyperthermophilic Piezophilic Archaeon Palaeococcus pacificus DY20341T, Isolated from Deep-Sea Hydrothermal Sediments.</title>
        <authorList>
            <person name="Zeng X."/>
            <person name="Jebbar M."/>
            <person name="Shao Z."/>
        </authorList>
    </citation>
    <scope>NUCLEOTIDE SEQUENCE [LARGE SCALE GENOMIC DNA]</scope>
    <source>
        <strain evidence="1 2">DY20341</strain>
    </source>
</reference>
<dbReference type="RefSeq" id="WP_048165166.1">
    <property type="nucleotide sequence ID" value="NZ_CP006019.1"/>
</dbReference>
<organism evidence="1 2">
    <name type="scientific">Palaeococcus pacificus DY20341</name>
    <dbReference type="NCBI Taxonomy" id="1343739"/>
    <lineage>
        <taxon>Archaea</taxon>
        <taxon>Methanobacteriati</taxon>
        <taxon>Methanobacteriota</taxon>
        <taxon>Thermococci</taxon>
        <taxon>Thermococcales</taxon>
        <taxon>Thermococcaceae</taxon>
        <taxon>Palaeococcus</taxon>
    </lineage>
</organism>
<dbReference type="Proteomes" id="UP000027981">
    <property type="component" value="Chromosome"/>
</dbReference>
<evidence type="ECO:0000313" key="2">
    <source>
        <dbReference type="Proteomes" id="UP000027981"/>
    </source>
</evidence>
<dbReference type="eggNOG" id="ENOG502N5B6">
    <property type="taxonomic scope" value="Archaea"/>
</dbReference>
<dbReference type="GeneID" id="24842349"/>
<evidence type="ECO:0000313" key="1">
    <source>
        <dbReference type="EMBL" id="AIF69628.1"/>
    </source>
</evidence>
<keyword evidence="2" id="KW-1185">Reference proteome</keyword>
<gene>
    <name evidence="1" type="ORF">PAP_06140</name>
</gene>
<dbReference type="OrthoDB" id="383978at2157"/>
<accession>A0A075LYH6</accession>
<protein>
    <recommendedName>
        <fullName evidence="3">DUF3226 domain-containing protein</fullName>
    </recommendedName>
</protein>
<reference evidence="2" key="1">
    <citation type="submission" date="2013-06" db="EMBL/GenBank/DDBJ databases">
        <title>Complete Genome Sequence of Hyperthermophilic Palaeococcus pacificus DY20341T, Isolated from a Deep-Sea Hydrothermal Sediments.</title>
        <authorList>
            <person name="Zeng X."/>
            <person name="Shao Z."/>
        </authorList>
    </citation>
    <scope>NUCLEOTIDE SEQUENCE [LARGE SCALE GENOMIC DNA]</scope>
    <source>
        <strain evidence="2">DY20341</strain>
    </source>
</reference>
<dbReference type="AlphaFoldDB" id="A0A075LYH6"/>
<sequence>MILIVFEGFNDLQFFKSFLIKVKEYNEGTNRNSNLKDQFNKLFEKNPGGTRIDILEHTNPEKVILLSIGGKQYFKDVAEASKALVKIVGISKILLIGDKDGEEDIITAKNEIIKKELNIPVEVIVYRGCLEDLIFSVVDLINPLIPQRDKDVLNKIFRILSENYSNEENSESNREMSIFKKRKTGIIHTILGPRCWGHLFDELFSKFCEEDIDKIEELEKVKIFLEL</sequence>